<keyword evidence="3" id="KW-0238">DNA-binding</keyword>
<evidence type="ECO:0000313" key="6">
    <source>
        <dbReference type="EMBL" id="GAA1858912.1"/>
    </source>
</evidence>
<evidence type="ECO:0000256" key="1">
    <source>
        <dbReference type="ARBA" id="ARBA00010923"/>
    </source>
</evidence>
<protein>
    <recommendedName>
        <fullName evidence="5">Type I restriction modification DNA specificity domain-containing protein</fullName>
    </recommendedName>
</protein>
<dbReference type="Proteomes" id="UP001501094">
    <property type="component" value="Unassembled WGS sequence"/>
</dbReference>
<dbReference type="Gene3D" id="3.90.220.20">
    <property type="entry name" value="DNA methylase specificity domains"/>
    <property type="match status" value="1"/>
</dbReference>
<evidence type="ECO:0000256" key="4">
    <source>
        <dbReference type="ARBA" id="ARBA00038652"/>
    </source>
</evidence>
<dbReference type="InterPro" id="IPR044946">
    <property type="entry name" value="Restrct_endonuc_typeI_TRD_sf"/>
</dbReference>
<dbReference type="PANTHER" id="PTHR43140">
    <property type="entry name" value="TYPE-1 RESTRICTION ENZYME ECOKI SPECIFICITY PROTEIN"/>
    <property type="match status" value="1"/>
</dbReference>
<dbReference type="InterPro" id="IPR000055">
    <property type="entry name" value="Restrct_endonuc_typeI_TRD"/>
</dbReference>
<evidence type="ECO:0000256" key="3">
    <source>
        <dbReference type="ARBA" id="ARBA00023125"/>
    </source>
</evidence>
<dbReference type="CDD" id="cd17268">
    <property type="entry name" value="RMtype1_S_Ara36733I_TRD1-CR1_like"/>
    <property type="match status" value="1"/>
</dbReference>
<gene>
    <name evidence="6" type="ORF">GCM10009751_15440</name>
</gene>
<comment type="caution">
    <text evidence="6">The sequence shown here is derived from an EMBL/GenBank/DDBJ whole genome shotgun (WGS) entry which is preliminary data.</text>
</comment>
<reference evidence="6 7" key="1">
    <citation type="journal article" date="2019" name="Int. J. Syst. Evol. Microbiol.">
        <title>The Global Catalogue of Microorganisms (GCM) 10K type strain sequencing project: providing services to taxonomists for standard genome sequencing and annotation.</title>
        <authorList>
            <consortium name="The Broad Institute Genomics Platform"/>
            <consortium name="The Broad Institute Genome Sequencing Center for Infectious Disease"/>
            <person name="Wu L."/>
            <person name="Ma J."/>
        </authorList>
    </citation>
    <scope>NUCLEOTIDE SEQUENCE [LARGE SCALE GENOMIC DNA]</scope>
    <source>
        <strain evidence="6 7">JCM 14326</strain>
    </source>
</reference>
<evidence type="ECO:0000259" key="5">
    <source>
        <dbReference type="Pfam" id="PF01420"/>
    </source>
</evidence>
<sequence length="194" mass="21177">MGELGIFIRGRRFTKSDVATSGIPSIHYGEIYTHYGVSASNTLSHLREEIRSALRFAQPGDVVIAGVGETVEDVGKAVAWLGEAEVAIHDDSFAFRSDADPTYIAYAMQTADFHAQKEKHVARGKVKRVGGAGLGQIVVPVPPLEEQRRIVGILNSFDALVNDLSSGLPAEIKARRQQYAYYRDQLLSFEEAAA</sequence>
<organism evidence="6 7">
    <name type="scientific">Myceligenerans crystallogenes</name>
    <dbReference type="NCBI Taxonomy" id="316335"/>
    <lineage>
        <taxon>Bacteria</taxon>
        <taxon>Bacillati</taxon>
        <taxon>Actinomycetota</taxon>
        <taxon>Actinomycetes</taxon>
        <taxon>Micrococcales</taxon>
        <taxon>Promicromonosporaceae</taxon>
        <taxon>Myceligenerans</taxon>
    </lineage>
</organism>
<comment type="similarity">
    <text evidence="1">Belongs to the type-I restriction system S methylase family.</text>
</comment>
<dbReference type="EMBL" id="BAAANL010000003">
    <property type="protein sequence ID" value="GAA1858912.1"/>
    <property type="molecule type" value="Genomic_DNA"/>
</dbReference>
<keyword evidence="2" id="KW-0680">Restriction system</keyword>
<evidence type="ECO:0000313" key="7">
    <source>
        <dbReference type="Proteomes" id="UP001501094"/>
    </source>
</evidence>
<comment type="subunit">
    <text evidence="4">The methyltransferase is composed of M and S polypeptides.</text>
</comment>
<evidence type="ECO:0000256" key="2">
    <source>
        <dbReference type="ARBA" id="ARBA00022747"/>
    </source>
</evidence>
<name>A0ABN2NBV3_9MICO</name>
<proteinExistence type="inferred from homology"/>
<dbReference type="InterPro" id="IPR051212">
    <property type="entry name" value="Type-I_RE_S_subunit"/>
</dbReference>
<feature type="domain" description="Type I restriction modification DNA specificity" evidence="5">
    <location>
        <begin position="87"/>
        <end position="173"/>
    </location>
</feature>
<accession>A0ABN2NBV3</accession>
<dbReference type="SUPFAM" id="SSF116734">
    <property type="entry name" value="DNA methylase specificity domain"/>
    <property type="match status" value="1"/>
</dbReference>
<dbReference type="PANTHER" id="PTHR43140:SF1">
    <property type="entry name" value="TYPE I RESTRICTION ENZYME ECOKI SPECIFICITY SUBUNIT"/>
    <property type="match status" value="1"/>
</dbReference>
<dbReference type="Pfam" id="PF01420">
    <property type="entry name" value="Methylase_S"/>
    <property type="match status" value="1"/>
</dbReference>
<keyword evidence="7" id="KW-1185">Reference proteome</keyword>